<name>A0A157S5W8_9BORD</name>
<gene>
    <name evidence="1" type="ORF">SAMEA3906486_00527</name>
</gene>
<sequence>MAATDTALEWWDRFCTQAGLELRQGRNKPGRDTDFEEALLAALRATQPVAPPKIQARLRDVLRADARAGAPAIAAVHFLETARTVLRDFADLLEDLLDVLARAQAQRGAQPLRLAWRLAADGSAIERTLPELRQQADTVRQLLDTPIAPADPRARDLWLADTGARLLRVLAAPLWRDRHALYPVWVGTRLLCAAHAHADSFHFHTRGGALAFMDGCRLATYEYGGEQFDVWAEPRCALAGGGRRKRGIQPDFRVVRATPDGRRNAATRFALECRHRLIRSTAQVMQAAEDYARGCPHADTLLVDDSPWDPAARTALAAAAGAARLRLLGHATAGRERQHPALHDSIRDLLFQGAPARAARQEAAQAAAPPAQRRAAAPLSDALRPDLAATVLLEWTGALQDVDLRLVLINDDKHPQTVAYDRTGSLAEAPYAQLVQDVVTGPGQEVIEISRWGNASYLISVRNFSQTGALALDTVACRVRIQGGATWVLKPGHPRDYEWTVGTITVVGDEIHMVPYAGETVLSA</sequence>
<dbReference type="OrthoDB" id="8362946at2"/>
<dbReference type="AlphaFoldDB" id="A0A157S5W8"/>
<proteinExistence type="predicted"/>
<organism evidence="1 2">
    <name type="scientific">Bordetella ansorpii</name>
    <dbReference type="NCBI Taxonomy" id="288768"/>
    <lineage>
        <taxon>Bacteria</taxon>
        <taxon>Pseudomonadati</taxon>
        <taxon>Pseudomonadota</taxon>
        <taxon>Betaproteobacteria</taxon>
        <taxon>Burkholderiales</taxon>
        <taxon>Alcaligenaceae</taxon>
        <taxon>Bordetella</taxon>
    </lineage>
</organism>
<keyword evidence="2" id="KW-1185">Reference proteome</keyword>
<evidence type="ECO:0000313" key="2">
    <source>
        <dbReference type="Proteomes" id="UP000076848"/>
    </source>
</evidence>
<reference evidence="1 2" key="1">
    <citation type="submission" date="2016-04" db="EMBL/GenBank/DDBJ databases">
        <authorList>
            <consortium name="Pathogen Informatics"/>
        </authorList>
    </citation>
    <scope>NUCLEOTIDE SEQUENCE [LARGE SCALE GENOMIC DNA]</scope>
    <source>
        <strain evidence="1 2">H050680373</strain>
    </source>
</reference>
<dbReference type="Proteomes" id="UP000076848">
    <property type="component" value="Unassembled WGS sequence"/>
</dbReference>
<dbReference type="EMBL" id="FKIF01000001">
    <property type="protein sequence ID" value="SAI65775.1"/>
    <property type="molecule type" value="Genomic_DNA"/>
</dbReference>
<accession>A0A157S5W8</accession>
<dbReference type="RefSeq" id="WP_066123137.1">
    <property type="nucleotide sequence ID" value="NZ_FKIF01000001.1"/>
</dbReference>
<protein>
    <submittedName>
        <fullName evidence="1">Uncharacterized protein</fullName>
    </submittedName>
</protein>
<evidence type="ECO:0000313" key="1">
    <source>
        <dbReference type="EMBL" id="SAI65775.1"/>
    </source>
</evidence>